<evidence type="ECO:0000256" key="1">
    <source>
        <dbReference type="SAM" id="Phobius"/>
    </source>
</evidence>
<sequence>MQENKRIHQVRSTQSRTLAVACGIQSGLWGTMAYQHYKSWVGGWAGQELIWLALFMTLFMLAFAIAAVWQSQRPAYMLRLGEDRIKLRRRELMSEAIKRIYISWEDNPSISIKPKGSLIVPNDLSFKFQEGTENERRVRELVSWAESHQVPIIKRKATRWI</sequence>
<evidence type="ECO:0000313" key="3">
    <source>
        <dbReference type="Proteomes" id="UP000053380"/>
    </source>
</evidence>
<evidence type="ECO:0000313" key="2">
    <source>
        <dbReference type="EMBL" id="EXG83321.1"/>
    </source>
</evidence>
<dbReference type="RefSeq" id="WP_037282711.1">
    <property type="nucleotide sequence ID" value="NZ_KK073875.1"/>
</dbReference>
<reference evidence="2 3" key="1">
    <citation type="submission" date="2013-07" db="EMBL/GenBank/DDBJ databases">
        <authorList>
            <consortium name="DOE Joint Genome Institute"/>
            <person name="Anderson I."/>
            <person name="Huntemann M."/>
            <person name="Han J."/>
            <person name="Chen A."/>
            <person name="Kyrpides N."/>
            <person name="Mavromatis K."/>
            <person name="Markowitz V."/>
            <person name="Palaniappan K."/>
            <person name="Ivanova N."/>
            <person name="Schaumberg A."/>
            <person name="Pati A."/>
            <person name="Liolios K."/>
            <person name="Nordberg H.P."/>
            <person name="Cantor M.N."/>
            <person name="Hua S.X."/>
            <person name="Woyke T."/>
        </authorList>
    </citation>
    <scope>NUCLEOTIDE SEQUENCE [LARGE SCALE GENOMIC DNA]</scope>
    <source>
        <strain evidence="2 3">DSM 19268</strain>
    </source>
</reference>
<dbReference type="AlphaFoldDB" id="A0A011AMW8"/>
<proteinExistence type="predicted"/>
<accession>A0A011AMW8</accession>
<dbReference type="EMBL" id="JFBU01000001">
    <property type="protein sequence ID" value="EXG83321.1"/>
    <property type="molecule type" value="Genomic_DNA"/>
</dbReference>
<keyword evidence="3" id="KW-1185">Reference proteome</keyword>
<keyword evidence="1" id="KW-1133">Transmembrane helix</keyword>
<comment type="caution">
    <text evidence="2">The sequence shown here is derived from an EMBL/GenBank/DDBJ whole genome shotgun (WGS) entry which is preliminary data.</text>
</comment>
<dbReference type="Proteomes" id="UP000053380">
    <property type="component" value="Unassembled WGS sequence"/>
</dbReference>
<keyword evidence="1" id="KW-0812">Transmembrane</keyword>
<keyword evidence="1" id="KW-0472">Membrane</keyword>
<name>A0A011AMW8_9BACL</name>
<gene>
    <name evidence="2" type="ORF">SacsacDRAFT_0287</name>
</gene>
<organism evidence="2 3">
    <name type="scientific">Saccharibacillus sacchari DSM 19268</name>
    <dbReference type="NCBI Taxonomy" id="915437"/>
    <lineage>
        <taxon>Bacteria</taxon>
        <taxon>Bacillati</taxon>
        <taxon>Bacillota</taxon>
        <taxon>Bacilli</taxon>
        <taxon>Bacillales</taxon>
        <taxon>Paenibacillaceae</taxon>
        <taxon>Saccharibacillus</taxon>
    </lineage>
</organism>
<dbReference type="OrthoDB" id="2678576at2"/>
<feature type="transmembrane region" description="Helical" evidence="1">
    <location>
        <begin position="18"/>
        <end position="37"/>
    </location>
</feature>
<protein>
    <submittedName>
        <fullName evidence="2">Uncharacterized protein</fullName>
    </submittedName>
</protein>
<feature type="transmembrane region" description="Helical" evidence="1">
    <location>
        <begin position="49"/>
        <end position="69"/>
    </location>
</feature>
<dbReference type="HOGENOM" id="CLU_1642486_0_0_9"/>